<evidence type="ECO:0000313" key="10">
    <source>
        <dbReference type="EMBL" id="GAA4742688.1"/>
    </source>
</evidence>
<evidence type="ECO:0000259" key="9">
    <source>
        <dbReference type="PROSITE" id="PS50011"/>
    </source>
</evidence>
<dbReference type="InterPro" id="IPR008271">
    <property type="entry name" value="Ser/Thr_kinase_AS"/>
</dbReference>
<dbReference type="PROSITE" id="PS50011">
    <property type="entry name" value="PROTEIN_KINASE_DOM"/>
    <property type="match status" value="1"/>
</dbReference>
<keyword evidence="5" id="KW-0418">Kinase</keyword>
<proteinExistence type="predicted"/>
<dbReference type="Proteomes" id="UP001500822">
    <property type="component" value="Unassembled WGS sequence"/>
</dbReference>
<keyword evidence="8" id="KW-0472">Membrane</keyword>
<accession>A0ABP8YZT3</accession>
<dbReference type="PANTHER" id="PTHR43289">
    <property type="entry name" value="MITOGEN-ACTIVATED PROTEIN KINASE KINASE KINASE 20-RELATED"/>
    <property type="match status" value="1"/>
</dbReference>
<dbReference type="PANTHER" id="PTHR43289:SF6">
    <property type="entry name" value="SERINE_THREONINE-PROTEIN KINASE NEKL-3"/>
    <property type="match status" value="1"/>
</dbReference>
<dbReference type="InterPro" id="IPR000719">
    <property type="entry name" value="Prot_kinase_dom"/>
</dbReference>
<dbReference type="Pfam" id="PF00069">
    <property type="entry name" value="Pkinase"/>
    <property type="match status" value="1"/>
</dbReference>
<dbReference type="EC" id="2.7.11.1" evidence="1"/>
<feature type="compositionally biased region" description="Low complexity" evidence="7">
    <location>
        <begin position="389"/>
        <end position="416"/>
    </location>
</feature>
<dbReference type="InterPro" id="IPR011009">
    <property type="entry name" value="Kinase-like_dom_sf"/>
</dbReference>
<keyword evidence="8" id="KW-1133">Transmembrane helix</keyword>
<dbReference type="RefSeq" id="WP_345312595.1">
    <property type="nucleotide sequence ID" value="NZ_BAABIE010000003.1"/>
</dbReference>
<comment type="caution">
    <text evidence="10">The sequence shown here is derived from an EMBL/GenBank/DDBJ whole genome shotgun (WGS) entry which is preliminary data.</text>
</comment>
<feature type="domain" description="Protein kinase" evidence="9">
    <location>
        <begin position="8"/>
        <end position="277"/>
    </location>
</feature>
<dbReference type="Gene3D" id="1.10.510.10">
    <property type="entry name" value="Transferase(Phosphotransferase) domain 1"/>
    <property type="match status" value="1"/>
</dbReference>
<evidence type="ECO:0000256" key="4">
    <source>
        <dbReference type="ARBA" id="ARBA00022741"/>
    </source>
</evidence>
<keyword evidence="8" id="KW-0812">Transmembrane</keyword>
<reference evidence="11" key="1">
    <citation type="journal article" date="2019" name="Int. J. Syst. Evol. Microbiol.">
        <title>The Global Catalogue of Microorganisms (GCM) 10K type strain sequencing project: providing services to taxonomists for standard genome sequencing and annotation.</title>
        <authorList>
            <consortium name="The Broad Institute Genomics Platform"/>
            <consortium name="The Broad Institute Genome Sequencing Center for Infectious Disease"/>
            <person name="Wu L."/>
            <person name="Ma J."/>
        </authorList>
    </citation>
    <scope>NUCLEOTIDE SEQUENCE [LARGE SCALE GENOMIC DNA]</scope>
    <source>
        <strain evidence="11">JCM 18077</strain>
    </source>
</reference>
<evidence type="ECO:0000256" key="1">
    <source>
        <dbReference type="ARBA" id="ARBA00012513"/>
    </source>
</evidence>
<sequence>MNETIAGYRVLSRIGDGGMGSVYLVQHPRLPRQEALKLVAAELSSDAVYRARFAREADVLAALDHPNIVRLHDRGEVGGQLWLTMEYVDGPDASTLLARQGRLPMPTVLDIVRGVAAALDYAWSTSHLAHRDVKPANVLVGQRSAGGGPPIIKLADFGVATGPERTRLTATGMAVGTLSYLSPESLGDGRVDDRSDQYSLACTAYHLITGHPPFGEGSPATLLRAHLYEPPPVPSAQVPGMPPHVDAAIARATAKDPRDRFASSTAFAQALAGAPTVVPAAPSYSQQPPAPPVAPPPMAPPPMAPASMSPPPPEPPRSTRMMPAAQFPPGPPSPPAPSAAGSSDGNRSRNRMLIGGGIAVLVLLLLAGLGAFLVLRDSGGSDPVPLAGSSTTTSSTTTSSTTSATRSTTTSTSADSAPLSTILGKWTGTYTCGQGETAVTFTIESGLIDDQVNATFAFGPTRANPDTERGSFEMAGIRVGEDVMFTPVRWIDKPGTYDMVIVQLDGPITANMTRLSGRVISPGCSTISLRR</sequence>
<gene>
    <name evidence="10" type="ORF">GCM10023217_09020</name>
</gene>
<protein>
    <recommendedName>
        <fullName evidence="1">non-specific serine/threonine protein kinase</fullName>
        <ecNumber evidence="1">2.7.11.1</ecNumber>
    </recommendedName>
</protein>
<evidence type="ECO:0000256" key="8">
    <source>
        <dbReference type="SAM" id="Phobius"/>
    </source>
</evidence>
<feature type="region of interest" description="Disordered" evidence="7">
    <location>
        <begin position="280"/>
        <end position="348"/>
    </location>
</feature>
<keyword evidence="2" id="KW-0723">Serine/threonine-protein kinase</keyword>
<evidence type="ECO:0000256" key="2">
    <source>
        <dbReference type="ARBA" id="ARBA00022527"/>
    </source>
</evidence>
<feature type="transmembrane region" description="Helical" evidence="8">
    <location>
        <begin position="352"/>
        <end position="375"/>
    </location>
</feature>
<evidence type="ECO:0000313" key="11">
    <source>
        <dbReference type="Proteomes" id="UP001500822"/>
    </source>
</evidence>
<feature type="region of interest" description="Disordered" evidence="7">
    <location>
        <begin position="382"/>
        <end position="416"/>
    </location>
</feature>
<evidence type="ECO:0000256" key="3">
    <source>
        <dbReference type="ARBA" id="ARBA00022679"/>
    </source>
</evidence>
<dbReference type="CDD" id="cd14014">
    <property type="entry name" value="STKc_PknB_like"/>
    <property type="match status" value="1"/>
</dbReference>
<dbReference type="Gene3D" id="3.30.200.20">
    <property type="entry name" value="Phosphorylase Kinase, domain 1"/>
    <property type="match status" value="1"/>
</dbReference>
<dbReference type="SUPFAM" id="SSF56112">
    <property type="entry name" value="Protein kinase-like (PK-like)"/>
    <property type="match status" value="1"/>
</dbReference>
<organism evidence="10 11">
    <name type="scientific">Gordonia alkaliphila</name>
    <dbReference type="NCBI Taxonomy" id="1053547"/>
    <lineage>
        <taxon>Bacteria</taxon>
        <taxon>Bacillati</taxon>
        <taxon>Actinomycetota</taxon>
        <taxon>Actinomycetes</taxon>
        <taxon>Mycobacteriales</taxon>
        <taxon>Gordoniaceae</taxon>
        <taxon>Gordonia</taxon>
    </lineage>
</organism>
<evidence type="ECO:0000256" key="5">
    <source>
        <dbReference type="ARBA" id="ARBA00022777"/>
    </source>
</evidence>
<feature type="compositionally biased region" description="Pro residues" evidence="7">
    <location>
        <begin position="288"/>
        <end position="316"/>
    </location>
</feature>
<keyword evidence="11" id="KW-1185">Reference proteome</keyword>
<feature type="compositionally biased region" description="Pro residues" evidence="7">
    <location>
        <begin position="326"/>
        <end position="337"/>
    </location>
</feature>
<keyword evidence="4" id="KW-0547">Nucleotide-binding</keyword>
<dbReference type="EMBL" id="BAABIE010000003">
    <property type="protein sequence ID" value="GAA4742688.1"/>
    <property type="molecule type" value="Genomic_DNA"/>
</dbReference>
<name>A0ABP8YZT3_9ACTN</name>
<dbReference type="SMART" id="SM00220">
    <property type="entry name" value="S_TKc"/>
    <property type="match status" value="1"/>
</dbReference>
<evidence type="ECO:0000256" key="6">
    <source>
        <dbReference type="ARBA" id="ARBA00022840"/>
    </source>
</evidence>
<evidence type="ECO:0000256" key="7">
    <source>
        <dbReference type="SAM" id="MobiDB-lite"/>
    </source>
</evidence>
<dbReference type="PROSITE" id="PS00108">
    <property type="entry name" value="PROTEIN_KINASE_ST"/>
    <property type="match status" value="1"/>
</dbReference>
<keyword evidence="6" id="KW-0067">ATP-binding</keyword>
<keyword evidence="3" id="KW-0808">Transferase</keyword>